<dbReference type="EMBL" id="JBHTMK010000005">
    <property type="protein sequence ID" value="MFD1364616.1"/>
    <property type="molecule type" value="Genomic_DNA"/>
</dbReference>
<accession>A0ABW4A1X1</accession>
<dbReference type="EC" id="2.1.1.-" evidence="2"/>
<keyword evidence="2" id="KW-0808">Transferase</keyword>
<evidence type="ECO:0000256" key="1">
    <source>
        <dbReference type="SAM" id="MobiDB-lite"/>
    </source>
</evidence>
<dbReference type="RefSeq" id="WP_317791547.1">
    <property type="nucleotide sequence ID" value="NZ_AP028461.1"/>
</dbReference>
<organism evidence="2 3">
    <name type="scientific">Actinoplanes sichuanensis</name>
    <dbReference type="NCBI Taxonomy" id="512349"/>
    <lineage>
        <taxon>Bacteria</taxon>
        <taxon>Bacillati</taxon>
        <taxon>Actinomycetota</taxon>
        <taxon>Actinomycetes</taxon>
        <taxon>Micromonosporales</taxon>
        <taxon>Micromonosporaceae</taxon>
        <taxon>Actinoplanes</taxon>
    </lineage>
</organism>
<protein>
    <submittedName>
        <fullName evidence="2">SAM-dependent methyltransferase</fullName>
        <ecNumber evidence="2">2.1.1.-</ecNumber>
    </submittedName>
</protein>
<dbReference type="InterPro" id="IPR006764">
    <property type="entry name" value="SAM_dep_MeTrfase_SAV2177_type"/>
</dbReference>
<keyword evidence="2" id="KW-0489">Methyltransferase</keyword>
<feature type="region of interest" description="Disordered" evidence="1">
    <location>
        <begin position="1"/>
        <end position="31"/>
    </location>
</feature>
<dbReference type="Gene3D" id="3.40.50.150">
    <property type="entry name" value="Vaccinia Virus protein VP39"/>
    <property type="match status" value="1"/>
</dbReference>
<keyword evidence="3" id="KW-1185">Reference proteome</keyword>
<evidence type="ECO:0000313" key="3">
    <source>
        <dbReference type="Proteomes" id="UP001597183"/>
    </source>
</evidence>
<sequence length="338" mass="36420">MTEAPPPGPHASGDPSHDTAPRRQPGSAEPRWIPEETEIVAAAPARIYNYAVGGMHNFQADRDLWDRIEGVYPPARRAARANREVLERVTEWLSTCGIRQFLDIGAGIPVLGATHETLHDLDPDARVVYIDIDPIAVEQARQLLRDHPRAHAVRGDLLDPDHIVYHDAVMSFLDFGEPVAVVLGTVLQFITDDATAAHSITGLVEALAPGSLLVITHATPDPDQRRRQEVAYQLFEQHTPTPAVLRTAGQLAALIDPRFTLLSPGIVTADQWQAEPGGYHHLRWLDGQPAPSVLAAVARLRSAHQPAGDHTPPAASPPASAPAAPEAGAYTPGTAQDV</sequence>
<dbReference type="GO" id="GO:0008168">
    <property type="term" value="F:methyltransferase activity"/>
    <property type="evidence" value="ECO:0007669"/>
    <property type="project" value="UniProtKB-KW"/>
</dbReference>
<evidence type="ECO:0000313" key="2">
    <source>
        <dbReference type="EMBL" id="MFD1364616.1"/>
    </source>
</evidence>
<feature type="compositionally biased region" description="Low complexity" evidence="1">
    <location>
        <begin position="321"/>
        <end position="338"/>
    </location>
</feature>
<gene>
    <name evidence="2" type="ORF">ACFQ5G_04565</name>
</gene>
<dbReference type="CDD" id="cd02440">
    <property type="entry name" value="AdoMet_MTases"/>
    <property type="match status" value="1"/>
</dbReference>
<proteinExistence type="predicted"/>
<dbReference type="SUPFAM" id="SSF53335">
    <property type="entry name" value="S-adenosyl-L-methionine-dependent methyltransferases"/>
    <property type="match status" value="1"/>
</dbReference>
<comment type="caution">
    <text evidence="2">The sequence shown here is derived from an EMBL/GenBank/DDBJ whole genome shotgun (WGS) entry which is preliminary data.</text>
</comment>
<feature type="region of interest" description="Disordered" evidence="1">
    <location>
        <begin position="301"/>
        <end position="338"/>
    </location>
</feature>
<dbReference type="Pfam" id="PF04672">
    <property type="entry name" value="Methyltransf_19"/>
    <property type="match status" value="1"/>
</dbReference>
<dbReference type="InterPro" id="IPR029063">
    <property type="entry name" value="SAM-dependent_MTases_sf"/>
</dbReference>
<dbReference type="Proteomes" id="UP001597183">
    <property type="component" value="Unassembled WGS sequence"/>
</dbReference>
<reference evidence="3" key="1">
    <citation type="journal article" date="2019" name="Int. J. Syst. Evol. Microbiol.">
        <title>The Global Catalogue of Microorganisms (GCM) 10K type strain sequencing project: providing services to taxonomists for standard genome sequencing and annotation.</title>
        <authorList>
            <consortium name="The Broad Institute Genomics Platform"/>
            <consortium name="The Broad Institute Genome Sequencing Center for Infectious Disease"/>
            <person name="Wu L."/>
            <person name="Ma J."/>
        </authorList>
    </citation>
    <scope>NUCLEOTIDE SEQUENCE [LARGE SCALE GENOMIC DNA]</scope>
    <source>
        <strain evidence="3">CCM 7526</strain>
    </source>
</reference>
<dbReference type="GO" id="GO:0032259">
    <property type="term" value="P:methylation"/>
    <property type="evidence" value="ECO:0007669"/>
    <property type="project" value="UniProtKB-KW"/>
</dbReference>
<name>A0ABW4A1X1_9ACTN</name>